<sequence length="134" mass="15927">MTNEEFQRIVLEKLGGLEEGQKRLEGRQKSLEERQKSLEEGQMKLEQRQIRLEQGQVELERGQKNFEEEQKKLVIKVDSMEKILIATHEQTAKLIEFKEEINNKIEKVIEENKLLKEMFGRHEIEIKALQRKIG</sequence>
<proteinExistence type="predicted"/>
<accession>A0ABS6E135</accession>
<evidence type="ECO:0000313" key="3">
    <source>
        <dbReference type="Proteomes" id="UP000749471"/>
    </source>
</evidence>
<feature type="coiled-coil region" evidence="1">
    <location>
        <begin position="98"/>
        <end position="132"/>
    </location>
</feature>
<name>A0ABS6E135_9FIRM</name>
<evidence type="ECO:0000256" key="1">
    <source>
        <dbReference type="SAM" id="Coils"/>
    </source>
</evidence>
<reference evidence="2 3" key="1">
    <citation type="submission" date="2021-06" db="EMBL/GenBank/DDBJ databases">
        <authorList>
            <person name="Sun Q."/>
            <person name="Li D."/>
        </authorList>
    </citation>
    <scope>NUCLEOTIDE SEQUENCE [LARGE SCALE GENOMIC DNA]</scope>
    <source>
        <strain evidence="2 3">MSJ-40</strain>
    </source>
</reference>
<evidence type="ECO:0000313" key="2">
    <source>
        <dbReference type="EMBL" id="MBU5436504.1"/>
    </source>
</evidence>
<feature type="coiled-coil region" evidence="1">
    <location>
        <begin position="21"/>
        <end position="72"/>
    </location>
</feature>
<comment type="caution">
    <text evidence="2">The sequence shown here is derived from an EMBL/GenBank/DDBJ whole genome shotgun (WGS) entry which is preliminary data.</text>
</comment>
<gene>
    <name evidence="2" type="ORF">KQI42_00710</name>
</gene>
<protein>
    <submittedName>
        <fullName evidence="2">Uncharacterized protein</fullName>
    </submittedName>
</protein>
<dbReference type="RefSeq" id="WP_216515765.1">
    <property type="nucleotide sequence ID" value="NZ_JAHLPM010000001.1"/>
</dbReference>
<dbReference type="EMBL" id="JAHLPM010000001">
    <property type="protein sequence ID" value="MBU5436504.1"/>
    <property type="molecule type" value="Genomic_DNA"/>
</dbReference>
<organism evidence="2 3">
    <name type="scientific">Tissierella simiarum</name>
    <dbReference type="NCBI Taxonomy" id="2841534"/>
    <lineage>
        <taxon>Bacteria</taxon>
        <taxon>Bacillati</taxon>
        <taxon>Bacillota</taxon>
        <taxon>Tissierellia</taxon>
        <taxon>Tissierellales</taxon>
        <taxon>Tissierellaceae</taxon>
        <taxon>Tissierella</taxon>
    </lineage>
</organism>
<dbReference type="Proteomes" id="UP000749471">
    <property type="component" value="Unassembled WGS sequence"/>
</dbReference>
<keyword evidence="3" id="KW-1185">Reference proteome</keyword>
<keyword evidence="1" id="KW-0175">Coiled coil</keyword>